<dbReference type="GO" id="GO:0046872">
    <property type="term" value="F:metal ion binding"/>
    <property type="evidence" value="ECO:0007669"/>
    <property type="project" value="UniProtKB-KW"/>
</dbReference>
<sequence length="477" mass="53466">MSGSSTTTLTVLSLNCWGLRFISKKVDQRMEAIADNLAHSDYEIVCLQEVWVYRNFEAIKQKTKKRFPYSRFYNSGVFGTGLVILSRYPIVEISFHRYRLNGRPIKFTHGDWYVGKGVGSAVIDHPVAGLIEVFNTHTHAGYGSKKDDIYLAHRVSQGWEMSNLLKASASRGRNVIAVGDFNSNPESLVHKLITTHGQMTDAWQSQVPSSPASVSSASIHQQTPALFDPQNSIIQKGYTSNSPLNTWSKTTIKQAERDLYVGQRIDFIFYRNSSRFWCSGSRVVFTDKIPELSVSYSDHFGVEATFTLVGRDKNAVIPLSIWEQGQYEHLHELDTRTLKNVEDIFKKDLNRSQTTSRIQLFFFYFSLIVVIGLIIFEALLASYVILSQFWINIIIVTVIGPIVSLGIVMGLHGFLFGNEEQSALQQFIEEVQSYAEGKKVLESRASSIGILDENGSSHRSSAAAGATSQVEIGFKSL</sequence>
<evidence type="ECO:0000256" key="1">
    <source>
        <dbReference type="ARBA" id="ARBA00004141"/>
    </source>
</evidence>
<evidence type="ECO:0000256" key="10">
    <source>
        <dbReference type="ARBA" id="ARBA00022989"/>
    </source>
</evidence>
<feature type="transmembrane region" description="Helical" evidence="13">
    <location>
        <begin position="72"/>
        <end position="90"/>
    </location>
</feature>
<dbReference type="OrthoDB" id="387657at2759"/>
<evidence type="ECO:0000256" key="3">
    <source>
        <dbReference type="ARBA" id="ARBA00004991"/>
    </source>
</evidence>
<evidence type="ECO:0000256" key="7">
    <source>
        <dbReference type="ARBA" id="ARBA00022801"/>
    </source>
</evidence>
<feature type="transmembrane region" description="Helical" evidence="13">
    <location>
        <begin position="389"/>
        <end position="416"/>
    </location>
</feature>
<evidence type="ECO:0000256" key="11">
    <source>
        <dbReference type="ARBA" id="ARBA00023098"/>
    </source>
</evidence>
<reference evidence="15" key="1">
    <citation type="submission" date="2022-08" db="EMBL/GenBank/DDBJ databases">
        <authorList>
            <person name="Kallberg Y."/>
            <person name="Tangrot J."/>
            <person name="Rosling A."/>
        </authorList>
    </citation>
    <scope>NUCLEOTIDE SEQUENCE</scope>
    <source>
        <strain evidence="15">Wild A</strain>
    </source>
</reference>
<dbReference type="SUPFAM" id="SSF56219">
    <property type="entry name" value="DNase I-like"/>
    <property type="match status" value="1"/>
</dbReference>
<keyword evidence="9" id="KW-0746">Sphingolipid metabolism</keyword>
<comment type="similarity">
    <text evidence="4">Belongs to the neutral sphingomyelinase family.</text>
</comment>
<keyword evidence="7" id="KW-0378">Hydrolase</keyword>
<comment type="subcellular location">
    <subcellularLocation>
        <location evidence="1">Membrane</location>
        <topology evidence="1">Multi-pass membrane protein</topology>
    </subcellularLocation>
</comment>
<dbReference type="InterPro" id="IPR036691">
    <property type="entry name" value="Endo/exonu/phosph_ase_sf"/>
</dbReference>
<gene>
    <name evidence="15" type="ORF">FWILDA_LOCUS4930</name>
</gene>
<evidence type="ECO:0000313" key="15">
    <source>
        <dbReference type="EMBL" id="CAI2171137.1"/>
    </source>
</evidence>
<evidence type="ECO:0000256" key="6">
    <source>
        <dbReference type="ARBA" id="ARBA00022723"/>
    </source>
</evidence>
<evidence type="ECO:0000256" key="4">
    <source>
        <dbReference type="ARBA" id="ARBA00006335"/>
    </source>
</evidence>
<dbReference type="PANTHER" id="PTHR16320">
    <property type="entry name" value="SPHINGOMYELINASE FAMILY MEMBER"/>
    <property type="match status" value="1"/>
</dbReference>
<name>A0A9W4SIK9_9GLOM</name>
<comment type="pathway">
    <text evidence="3">Sphingolipid metabolism.</text>
</comment>
<dbReference type="Gene3D" id="3.60.10.10">
    <property type="entry name" value="Endonuclease/exonuclease/phosphatase"/>
    <property type="match status" value="1"/>
</dbReference>
<organism evidence="15 16">
    <name type="scientific">Funneliformis geosporum</name>
    <dbReference type="NCBI Taxonomy" id="1117311"/>
    <lineage>
        <taxon>Eukaryota</taxon>
        <taxon>Fungi</taxon>
        <taxon>Fungi incertae sedis</taxon>
        <taxon>Mucoromycota</taxon>
        <taxon>Glomeromycotina</taxon>
        <taxon>Glomeromycetes</taxon>
        <taxon>Glomerales</taxon>
        <taxon>Glomeraceae</taxon>
        <taxon>Funneliformis</taxon>
    </lineage>
</organism>
<evidence type="ECO:0000256" key="12">
    <source>
        <dbReference type="ARBA" id="ARBA00023136"/>
    </source>
</evidence>
<dbReference type="Proteomes" id="UP001153678">
    <property type="component" value="Unassembled WGS sequence"/>
</dbReference>
<keyword evidence="16" id="KW-1185">Reference proteome</keyword>
<evidence type="ECO:0000256" key="5">
    <source>
        <dbReference type="ARBA" id="ARBA00022692"/>
    </source>
</evidence>
<evidence type="ECO:0000256" key="2">
    <source>
        <dbReference type="ARBA" id="ARBA00004760"/>
    </source>
</evidence>
<proteinExistence type="inferred from homology"/>
<feature type="domain" description="Endonuclease/exonuclease/phosphatase" evidence="14">
    <location>
        <begin position="12"/>
        <end position="299"/>
    </location>
</feature>
<comment type="pathway">
    <text evidence="2">Lipid metabolism; sphingolipid metabolism.</text>
</comment>
<dbReference type="GO" id="GO:0016020">
    <property type="term" value="C:membrane"/>
    <property type="evidence" value="ECO:0007669"/>
    <property type="project" value="UniProtKB-SubCell"/>
</dbReference>
<keyword evidence="12 13" id="KW-0472">Membrane</keyword>
<dbReference type="InterPro" id="IPR038772">
    <property type="entry name" value="Sph/SMPD2-like"/>
</dbReference>
<dbReference type="Pfam" id="PF03372">
    <property type="entry name" value="Exo_endo_phos"/>
    <property type="match status" value="1"/>
</dbReference>
<dbReference type="InterPro" id="IPR005135">
    <property type="entry name" value="Endo/exonuclease/phosphatase"/>
</dbReference>
<dbReference type="AlphaFoldDB" id="A0A9W4SIK9"/>
<comment type="caution">
    <text evidence="15">The sequence shown here is derived from an EMBL/GenBank/DDBJ whole genome shotgun (WGS) entry which is preliminary data.</text>
</comment>
<protein>
    <submittedName>
        <fullName evidence="15">13872_t:CDS:1</fullName>
    </submittedName>
</protein>
<evidence type="ECO:0000313" key="16">
    <source>
        <dbReference type="Proteomes" id="UP001153678"/>
    </source>
</evidence>
<keyword evidence="11" id="KW-0443">Lipid metabolism</keyword>
<dbReference type="EMBL" id="CAMKVN010000784">
    <property type="protein sequence ID" value="CAI2171137.1"/>
    <property type="molecule type" value="Genomic_DNA"/>
</dbReference>
<keyword evidence="5 13" id="KW-0812">Transmembrane</keyword>
<keyword evidence="10 13" id="KW-1133">Transmembrane helix</keyword>
<dbReference type="PANTHER" id="PTHR16320:SF24">
    <property type="entry name" value="PHOSPHODIESTERASE, PUTATIVE-RELATED"/>
    <property type="match status" value="1"/>
</dbReference>
<evidence type="ECO:0000256" key="8">
    <source>
        <dbReference type="ARBA" id="ARBA00022842"/>
    </source>
</evidence>
<evidence type="ECO:0000259" key="14">
    <source>
        <dbReference type="Pfam" id="PF03372"/>
    </source>
</evidence>
<keyword evidence="8" id="KW-0460">Magnesium</keyword>
<accession>A0A9W4SIK9</accession>
<feature type="transmembrane region" description="Helical" evidence="13">
    <location>
        <begin position="361"/>
        <end position="383"/>
    </location>
</feature>
<keyword evidence="6" id="KW-0479">Metal-binding</keyword>
<dbReference type="GO" id="GO:0004767">
    <property type="term" value="F:sphingomyelin phosphodiesterase activity"/>
    <property type="evidence" value="ECO:0007669"/>
    <property type="project" value="InterPro"/>
</dbReference>
<evidence type="ECO:0000256" key="9">
    <source>
        <dbReference type="ARBA" id="ARBA00022919"/>
    </source>
</evidence>
<evidence type="ECO:0000256" key="13">
    <source>
        <dbReference type="SAM" id="Phobius"/>
    </source>
</evidence>
<dbReference type="GO" id="GO:0006665">
    <property type="term" value="P:sphingolipid metabolic process"/>
    <property type="evidence" value="ECO:0007669"/>
    <property type="project" value="UniProtKB-KW"/>
</dbReference>